<name>A0A9Q1DXA8_CONCO</name>
<evidence type="ECO:0000313" key="2">
    <source>
        <dbReference type="EMBL" id="KAJ8283493.1"/>
    </source>
</evidence>
<protein>
    <submittedName>
        <fullName evidence="2">Uncharacterized protein</fullName>
    </submittedName>
</protein>
<dbReference type="Proteomes" id="UP001152803">
    <property type="component" value="Unassembled WGS sequence"/>
</dbReference>
<dbReference type="EMBL" id="JAFJMO010000002">
    <property type="protein sequence ID" value="KAJ8283493.1"/>
    <property type="molecule type" value="Genomic_DNA"/>
</dbReference>
<feature type="region of interest" description="Disordered" evidence="1">
    <location>
        <begin position="1"/>
        <end position="23"/>
    </location>
</feature>
<dbReference type="AlphaFoldDB" id="A0A9Q1DXA8"/>
<feature type="compositionally biased region" description="Polar residues" evidence="1">
    <location>
        <begin position="1"/>
        <end position="10"/>
    </location>
</feature>
<proteinExistence type="predicted"/>
<gene>
    <name evidence="2" type="ORF">COCON_G00023430</name>
</gene>
<organism evidence="2 3">
    <name type="scientific">Conger conger</name>
    <name type="common">Conger eel</name>
    <name type="synonym">Muraena conger</name>
    <dbReference type="NCBI Taxonomy" id="82655"/>
    <lineage>
        <taxon>Eukaryota</taxon>
        <taxon>Metazoa</taxon>
        <taxon>Chordata</taxon>
        <taxon>Craniata</taxon>
        <taxon>Vertebrata</taxon>
        <taxon>Euteleostomi</taxon>
        <taxon>Actinopterygii</taxon>
        <taxon>Neopterygii</taxon>
        <taxon>Teleostei</taxon>
        <taxon>Anguilliformes</taxon>
        <taxon>Congridae</taxon>
        <taxon>Conger</taxon>
    </lineage>
</organism>
<comment type="caution">
    <text evidence="2">The sequence shown here is derived from an EMBL/GenBank/DDBJ whole genome shotgun (WGS) entry which is preliminary data.</text>
</comment>
<sequence>MEGMGCQNSVPDDDDFDPKQESRGGCPTCCLKTRDCLMSRECGRGLQIAQVVAMCGMCLRFFVCKCCGHSAP</sequence>
<reference evidence="2" key="1">
    <citation type="journal article" date="2023" name="Science">
        <title>Genome structures resolve the early diversification of teleost fishes.</title>
        <authorList>
            <person name="Parey E."/>
            <person name="Louis A."/>
            <person name="Montfort J."/>
            <person name="Bouchez O."/>
            <person name="Roques C."/>
            <person name="Iampietro C."/>
            <person name="Lluch J."/>
            <person name="Castinel A."/>
            <person name="Donnadieu C."/>
            <person name="Desvignes T."/>
            <person name="Floi Bucao C."/>
            <person name="Jouanno E."/>
            <person name="Wen M."/>
            <person name="Mejri S."/>
            <person name="Dirks R."/>
            <person name="Jansen H."/>
            <person name="Henkel C."/>
            <person name="Chen W.J."/>
            <person name="Zahm M."/>
            <person name="Cabau C."/>
            <person name="Klopp C."/>
            <person name="Thompson A.W."/>
            <person name="Robinson-Rechavi M."/>
            <person name="Braasch I."/>
            <person name="Lecointre G."/>
            <person name="Bobe J."/>
            <person name="Postlethwait J.H."/>
            <person name="Berthelot C."/>
            <person name="Roest Crollius H."/>
            <person name="Guiguen Y."/>
        </authorList>
    </citation>
    <scope>NUCLEOTIDE SEQUENCE</scope>
    <source>
        <strain evidence="2">Concon-B</strain>
    </source>
</reference>
<evidence type="ECO:0000256" key="1">
    <source>
        <dbReference type="SAM" id="MobiDB-lite"/>
    </source>
</evidence>
<evidence type="ECO:0000313" key="3">
    <source>
        <dbReference type="Proteomes" id="UP001152803"/>
    </source>
</evidence>
<accession>A0A9Q1DXA8</accession>
<keyword evidence="3" id="KW-1185">Reference proteome</keyword>
<dbReference type="OrthoDB" id="8930045at2759"/>